<dbReference type="EMBL" id="MH920639">
    <property type="protein sequence ID" value="AYR01964.1"/>
    <property type="molecule type" value="Genomic_DNA"/>
</dbReference>
<evidence type="ECO:0000313" key="2">
    <source>
        <dbReference type="Proteomes" id="UP000281181"/>
    </source>
</evidence>
<dbReference type="KEGG" id="vg:55007383"/>
<proteinExistence type="predicted"/>
<dbReference type="Proteomes" id="UP000281181">
    <property type="component" value="Segment"/>
</dbReference>
<keyword evidence="2" id="KW-1185">Reference proteome</keyword>
<dbReference type="GO" id="GO:0019867">
    <property type="term" value="C:outer membrane"/>
    <property type="evidence" value="ECO:0007669"/>
    <property type="project" value="InterPro"/>
</dbReference>
<dbReference type="RefSeq" id="YP_009816149.1">
    <property type="nucleotide sequence ID" value="NC_048102.1"/>
</dbReference>
<accession>A0A3G3M7I3</accession>
<organism evidence="1 2">
    <name type="scientific">Synechococcus phage S-P4</name>
    <dbReference type="NCBI Taxonomy" id="2484640"/>
    <lineage>
        <taxon>Viruses</taxon>
        <taxon>Duplodnaviria</taxon>
        <taxon>Heunggongvirae</taxon>
        <taxon>Uroviricota</taxon>
        <taxon>Caudoviricetes</taxon>
        <taxon>Pantevenvirales</taxon>
        <taxon>Kyanoviridae</taxon>
        <taxon>Leucotheavirus</taxon>
        <taxon>Leucotheavirus sp4</taxon>
    </lineage>
</organism>
<reference evidence="1 2" key="1">
    <citation type="submission" date="2018-09" db="EMBL/GenBank/DDBJ databases">
        <authorList>
            <person name="You S."/>
        </authorList>
    </citation>
    <scope>NUCLEOTIDE SEQUENCE [LARGE SCALE GENOMIC DNA]</scope>
</reference>
<name>A0A3G3M7I3_9CAUD</name>
<evidence type="ECO:0000313" key="1">
    <source>
        <dbReference type="EMBL" id="AYR01964.1"/>
    </source>
</evidence>
<sequence>MKLALASLMLLSSIALPAQARGPVYDPTRIRYRDTGDFSNYKAYESKGGYAREEKCFKRVYREEYVPGDMRNPGYVRSYKKRVSVPCDWKYYHRRPAAPPIHKHKHEHKEKDDNSCIEGAVLGGIGGAGAGAVLSRGDGRWWAIPLGIVGGSMVGCQIDGG</sequence>
<protein>
    <submittedName>
        <fullName evidence="1">cAMP phosphodiesterase</fullName>
    </submittedName>
</protein>
<dbReference type="GeneID" id="55007383"/>